<organism evidence="2 3">
    <name type="scientific">Actinomadura physcomitrii</name>
    <dbReference type="NCBI Taxonomy" id="2650748"/>
    <lineage>
        <taxon>Bacteria</taxon>
        <taxon>Bacillati</taxon>
        <taxon>Actinomycetota</taxon>
        <taxon>Actinomycetes</taxon>
        <taxon>Streptosporangiales</taxon>
        <taxon>Thermomonosporaceae</taxon>
        <taxon>Actinomadura</taxon>
    </lineage>
</organism>
<feature type="compositionally biased region" description="Low complexity" evidence="1">
    <location>
        <begin position="15"/>
        <end position="36"/>
    </location>
</feature>
<protein>
    <recommendedName>
        <fullName evidence="4">YbaB/EbfC family DNA-binding protein</fullName>
    </recommendedName>
</protein>
<evidence type="ECO:0000313" key="2">
    <source>
        <dbReference type="EMBL" id="MWA01503.1"/>
    </source>
</evidence>
<feature type="compositionally biased region" description="Basic and acidic residues" evidence="1">
    <location>
        <begin position="1"/>
        <end position="14"/>
    </location>
</feature>
<name>A0A6I4M6U7_9ACTN</name>
<dbReference type="RefSeq" id="WP_160573614.1">
    <property type="nucleotide sequence ID" value="NZ_WBMS02000009.1"/>
</dbReference>
<keyword evidence="3" id="KW-1185">Reference proteome</keyword>
<feature type="region of interest" description="Disordered" evidence="1">
    <location>
        <begin position="1"/>
        <end position="39"/>
    </location>
</feature>
<dbReference type="Gene3D" id="3.30.1310.10">
    <property type="entry name" value="Nucleoid-associated protein YbaB-like domain"/>
    <property type="match status" value="1"/>
</dbReference>
<dbReference type="Proteomes" id="UP000462055">
    <property type="component" value="Unassembled WGS sequence"/>
</dbReference>
<evidence type="ECO:0000256" key="1">
    <source>
        <dbReference type="SAM" id="MobiDB-lite"/>
    </source>
</evidence>
<dbReference type="AlphaFoldDB" id="A0A6I4M6U7"/>
<accession>A0A6I4M6U7</accession>
<reference evidence="2" key="1">
    <citation type="submission" date="2019-12" db="EMBL/GenBank/DDBJ databases">
        <title>Actinomadura physcomitrii sp. nov., a novel actinomycete isolated from moss [Physcomitrium sphaericum (Ludw) Fuernr].</title>
        <authorList>
            <person name="Zhuang X."/>
        </authorList>
    </citation>
    <scope>NUCLEOTIDE SEQUENCE [LARGE SCALE GENOMIC DNA]</scope>
    <source>
        <strain evidence="2">LD22</strain>
    </source>
</reference>
<gene>
    <name evidence="2" type="ORF">F8568_014165</name>
</gene>
<evidence type="ECO:0008006" key="4">
    <source>
        <dbReference type="Google" id="ProtNLM"/>
    </source>
</evidence>
<comment type="caution">
    <text evidence="2">The sequence shown here is derived from an EMBL/GenBank/DDBJ whole genome shotgun (WGS) entry which is preliminary data.</text>
</comment>
<dbReference type="InterPro" id="IPR036894">
    <property type="entry name" value="YbaB-like_sf"/>
</dbReference>
<sequence length="262" mass="27596">MDEQISRARQKLAELRAGAPAPAEPGTSTAAPATAASDDERIRVTAAGRRLTAVELDPRLLRLDADDLAGDLTTVINEALDRARPASPEPQDVPPVDLTAIRARLDAVLAEGQAGMRQATSAIGDAVAQINERAVMRGSFEPPDFDDLFARTRAALAAAGTANGAAEGEAWAVDDRLYAKASSSGRVVRLVWEYGLSAADIADGSRAAVNDALARAETEARRSAAPPAEFTENVRAAQDAGIRELARYVASLQSLMSDIQPR</sequence>
<proteinExistence type="predicted"/>
<evidence type="ECO:0000313" key="3">
    <source>
        <dbReference type="Proteomes" id="UP000462055"/>
    </source>
</evidence>
<dbReference type="EMBL" id="WBMS02000009">
    <property type="protein sequence ID" value="MWA01503.1"/>
    <property type="molecule type" value="Genomic_DNA"/>
</dbReference>